<gene>
    <name evidence="1" type="ORF">PHYPA_016853</name>
</gene>
<dbReference type="EMBL" id="ABEU02000013">
    <property type="protein sequence ID" value="PNR42024.1"/>
    <property type="molecule type" value="Genomic_DNA"/>
</dbReference>
<dbReference type="InParanoid" id="A0A2K1JKC6"/>
<protein>
    <submittedName>
        <fullName evidence="1 2">Uncharacterized protein</fullName>
    </submittedName>
</protein>
<dbReference type="Proteomes" id="UP000006727">
    <property type="component" value="Chromosome 13"/>
</dbReference>
<accession>A0A2K1JKC6</accession>
<reference evidence="1 3" key="1">
    <citation type="journal article" date="2008" name="Science">
        <title>The Physcomitrella genome reveals evolutionary insights into the conquest of land by plants.</title>
        <authorList>
            <person name="Rensing S."/>
            <person name="Lang D."/>
            <person name="Zimmer A."/>
            <person name="Terry A."/>
            <person name="Salamov A."/>
            <person name="Shapiro H."/>
            <person name="Nishiyama T."/>
            <person name="Perroud P.-F."/>
            <person name="Lindquist E."/>
            <person name="Kamisugi Y."/>
            <person name="Tanahashi T."/>
            <person name="Sakakibara K."/>
            <person name="Fujita T."/>
            <person name="Oishi K."/>
            <person name="Shin-I T."/>
            <person name="Kuroki Y."/>
            <person name="Toyoda A."/>
            <person name="Suzuki Y."/>
            <person name="Hashimoto A."/>
            <person name="Yamaguchi K."/>
            <person name="Sugano A."/>
            <person name="Kohara Y."/>
            <person name="Fujiyama A."/>
            <person name="Anterola A."/>
            <person name="Aoki S."/>
            <person name="Ashton N."/>
            <person name="Barbazuk W.B."/>
            <person name="Barker E."/>
            <person name="Bennetzen J."/>
            <person name="Bezanilla M."/>
            <person name="Blankenship R."/>
            <person name="Cho S.H."/>
            <person name="Dutcher S."/>
            <person name="Estelle M."/>
            <person name="Fawcett J.A."/>
            <person name="Gundlach H."/>
            <person name="Hanada K."/>
            <person name="Heyl A."/>
            <person name="Hicks K.A."/>
            <person name="Hugh J."/>
            <person name="Lohr M."/>
            <person name="Mayer K."/>
            <person name="Melkozernov A."/>
            <person name="Murata T."/>
            <person name="Nelson D."/>
            <person name="Pils B."/>
            <person name="Prigge M."/>
            <person name="Reiss B."/>
            <person name="Renner T."/>
            <person name="Rombauts S."/>
            <person name="Rushton P."/>
            <person name="Sanderfoot A."/>
            <person name="Schween G."/>
            <person name="Shiu S.-H."/>
            <person name="Stueber K."/>
            <person name="Theodoulou F.L."/>
            <person name="Tu H."/>
            <person name="Van de Peer Y."/>
            <person name="Verrier P.J."/>
            <person name="Waters E."/>
            <person name="Wood A."/>
            <person name="Yang L."/>
            <person name="Cove D."/>
            <person name="Cuming A."/>
            <person name="Hasebe M."/>
            <person name="Lucas S."/>
            <person name="Mishler D.B."/>
            <person name="Reski R."/>
            <person name="Grigoriev I."/>
            <person name="Quatrano R.S."/>
            <person name="Boore J.L."/>
        </authorList>
    </citation>
    <scope>NUCLEOTIDE SEQUENCE [LARGE SCALE GENOMIC DNA]</scope>
    <source>
        <strain evidence="2 3">cv. Gransden 2004</strain>
    </source>
</reference>
<evidence type="ECO:0000313" key="2">
    <source>
        <dbReference type="EnsemblPlants" id="Pp3c13_1820V3.1"/>
    </source>
</evidence>
<dbReference type="EnsemblPlants" id="Pp3c13_1820V3.1">
    <property type="protein sequence ID" value="Pp3c13_1820V3.1"/>
    <property type="gene ID" value="Pp3c13_1820"/>
</dbReference>
<evidence type="ECO:0000313" key="1">
    <source>
        <dbReference type="EMBL" id="PNR42024.1"/>
    </source>
</evidence>
<reference evidence="2" key="3">
    <citation type="submission" date="2020-12" db="UniProtKB">
        <authorList>
            <consortium name="EnsemblPlants"/>
        </authorList>
    </citation>
    <scope>IDENTIFICATION</scope>
</reference>
<reference evidence="1 3" key="2">
    <citation type="journal article" date="2018" name="Plant J.">
        <title>The Physcomitrella patens chromosome-scale assembly reveals moss genome structure and evolution.</title>
        <authorList>
            <person name="Lang D."/>
            <person name="Ullrich K.K."/>
            <person name="Murat F."/>
            <person name="Fuchs J."/>
            <person name="Jenkins J."/>
            <person name="Haas F.B."/>
            <person name="Piednoel M."/>
            <person name="Gundlach H."/>
            <person name="Van Bel M."/>
            <person name="Meyberg R."/>
            <person name="Vives C."/>
            <person name="Morata J."/>
            <person name="Symeonidi A."/>
            <person name="Hiss M."/>
            <person name="Muchero W."/>
            <person name="Kamisugi Y."/>
            <person name="Saleh O."/>
            <person name="Blanc G."/>
            <person name="Decker E.L."/>
            <person name="van Gessel N."/>
            <person name="Grimwood J."/>
            <person name="Hayes R.D."/>
            <person name="Graham S.W."/>
            <person name="Gunter L.E."/>
            <person name="McDaniel S.F."/>
            <person name="Hoernstein S.N.W."/>
            <person name="Larsson A."/>
            <person name="Li F.W."/>
            <person name="Perroud P.F."/>
            <person name="Phillips J."/>
            <person name="Ranjan P."/>
            <person name="Rokshar D.S."/>
            <person name="Rothfels C.J."/>
            <person name="Schneider L."/>
            <person name="Shu S."/>
            <person name="Stevenson D.W."/>
            <person name="Thummler F."/>
            <person name="Tillich M."/>
            <person name="Villarreal Aguilar J.C."/>
            <person name="Widiez T."/>
            <person name="Wong G.K."/>
            <person name="Wymore A."/>
            <person name="Zhang Y."/>
            <person name="Zimmer A.D."/>
            <person name="Quatrano R.S."/>
            <person name="Mayer K.F.X."/>
            <person name="Goodstein D."/>
            <person name="Casacuberta J.M."/>
            <person name="Vandepoele K."/>
            <person name="Reski R."/>
            <person name="Cuming A.C."/>
            <person name="Tuskan G.A."/>
            <person name="Maumus F."/>
            <person name="Salse J."/>
            <person name="Schmutz J."/>
            <person name="Rensing S.A."/>
        </authorList>
    </citation>
    <scope>NUCLEOTIDE SEQUENCE [LARGE SCALE GENOMIC DNA]</scope>
    <source>
        <strain evidence="2 3">cv. Gransden 2004</strain>
    </source>
</reference>
<organism evidence="1">
    <name type="scientific">Physcomitrium patens</name>
    <name type="common">Spreading-leaved earth moss</name>
    <name type="synonym">Physcomitrella patens</name>
    <dbReference type="NCBI Taxonomy" id="3218"/>
    <lineage>
        <taxon>Eukaryota</taxon>
        <taxon>Viridiplantae</taxon>
        <taxon>Streptophyta</taxon>
        <taxon>Embryophyta</taxon>
        <taxon>Bryophyta</taxon>
        <taxon>Bryophytina</taxon>
        <taxon>Bryopsida</taxon>
        <taxon>Funariidae</taxon>
        <taxon>Funariales</taxon>
        <taxon>Funariaceae</taxon>
        <taxon>Physcomitrium</taxon>
    </lineage>
</organism>
<keyword evidence="3" id="KW-1185">Reference proteome</keyword>
<sequence length="137" mass="15054">MPRCNHGTEVVGTCAPIDSSVSFIVWSIDVCGVNGQTLTVIEEKRRRGETVKDMKASAAGARAGRRENLRLKYGVRSSGPLQSKERCGCDYRFERSLQAACVGRVSVNDVASERSTVTKIYYISTFVLVFQDASLNL</sequence>
<dbReference type="AlphaFoldDB" id="A0A2K1JKC6"/>
<dbReference type="Gramene" id="Pp3c13_1820V3.1">
    <property type="protein sequence ID" value="Pp3c13_1820V3.1"/>
    <property type="gene ID" value="Pp3c13_1820"/>
</dbReference>
<name>A0A2K1JKC6_PHYPA</name>
<proteinExistence type="predicted"/>
<evidence type="ECO:0000313" key="3">
    <source>
        <dbReference type="Proteomes" id="UP000006727"/>
    </source>
</evidence>